<sequence>MTRTTPEPAPHFPNLHATPTGTQMALVDLSAPDPLTRRFFRGIGNSEEQPPDSTAISFLTENENLMKQPPDATSSSDSDPDLSLSPRPQTYGLRPSGGSILRTLISPPTNHLKPGDFGSKRHELDSPNLGGHLLHHPIPCYNLPKGVGKWPVVGKENWIPYRAYLLSDLRTSSPSKEENRLRPPLLL</sequence>
<name>A0A4Y2BJH9_ARAVE</name>
<evidence type="ECO:0000313" key="3">
    <source>
        <dbReference type="Proteomes" id="UP000499080"/>
    </source>
</evidence>
<dbReference type="EMBL" id="BGPR01083686">
    <property type="protein sequence ID" value="GBL92421.1"/>
    <property type="molecule type" value="Genomic_DNA"/>
</dbReference>
<accession>A0A4Y2BJH9</accession>
<feature type="region of interest" description="Disordered" evidence="1">
    <location>
        <begin position="66"/>
        <end position="97"/>
    </location>
</feature>
<protein>
    <submittedName>
        <fullName evidence="2">Uncharacterized protein</fullName>
    </submittedName>
</protein>
<feature type="compositionally biased region" description="Low complexity" evidence="1">
    <location>
        <begin position="69"/>
        <end position="86"/>
    </location>
</feature>
<comment type="caution">
    <text evidence="2">The sequence shown here is derived from an EMBL/GenBank/DDBJ whole genome shotgun (WGS) entry which is preliminary data.</text>
</comment>
<keyword evidence="3" id="KW-1185">Reference proteome</keyword>
<feature type="region of interest" description="Disordered" evidence="1">
    <location>
        <begin position="1"/>
        <end position="21"/>
    </location>
</feature>
<organism evidence="2 3">
    <name type="scientific">Araneus ventricosus</name>
    <name type="common">Orbweaver spider</name>
    <name type="synonym">Epeira ventricosa</name>
    <dbReference type="NCBI Taxonomy" id="182803"/>
    <lineage>
        <taxon>Eukaryota</taxon>
        <taxon>Metazoa</taxon>
        <taxon>Ecdysozoa</taxon>
        <taxon>Arthropoda</taxon>
        <taxon>Chelicerata</taxon>
        <taxon>Arachnida</taxon>
        <taxon>Araneae</taxon>
        <taxon>Araneomorphae</taxon>
        <taxon>Entelegynae</taxon>
        <taxon>Araneoidea</taxon>
        <taxon>Araneidae</taxon>
        <taxon>Araneus</taxon>
    </lineage>
</organism>
<dbReference type="AlphaFoldDB" id="A0A4Y2BJH9"/>
<gene>
    <name evidence="2" type="ORF">AVEN_8113_1</name>
</gene>
<evidence type="ECO:0000256" key="1">
    <source>
        <dbReference type="SAM" id="MobiDB-lite"/>
    </source>
</evidence>
<proteinExistence type="predicted"/>
<reference evidence="2 3" key="1">
    <citation type="journal article" date="2019" name="Sci. Rep.">
        <title>Orb-weaving spider Araneus ventricosus genome elucidates the spidroin gene catalogue.</title>
        <authorList>
            <person name="Kono N."/>
            <person name="Nakamura H."/>
            <person name="Ohtoshi R."/>
            <person name="Moran D.A.P."/>
            <person name="Shinohara A."/>
            <person name="Yoshida Y."/>
            <person name="Fujiwara M."/>
            <person name="Mori M."/>
            <person name="Tomita M."/>
            <person name="Arakawa K."/>
        </authorList>
    </citation>
    <scope>NUCLEOTIDE SEQUENCE [LARGE SCALE GENOMIC DNA]</scope>
</reference>
<evidence type="ECO:0000313" key="2">
    <source>
        <dbReference type="EMBL" id="GBL92421.1"/>
    </source>
</evidence>
<dbReference type="Proteomes" id="UP000499080">
    <property type="component" value="Unassembled WGS sequence"/>
</dbReference>